<dbReference type="SUPFAM" id="SSF111331">
    <property type="entry name" value="NAD kinase/diacylglycerol kinase-like"/>
    <property type="match status" value="1"/>
</dbReference>
<reference evidence="14 15" key="1">
    <citation type="journal article" date="2015" name="Genome Announc.">
        <title>Expanding the biotechnology potential of lactobacilli through comparative genomics of 213 strains and associated genera.</title>
        <authorList>
            <person name="Sun Z."/>
            <person name="Harris H.M."/>
            <person name="McCann A."/>
            <person name="Guo C."/>
            <person name="Argimon S."/>
            <person name="Zhang W."/>
            <person name="Yang X."/>
            <person name="Jeffery I.B."/>
            <person name="Cooney J.C."/>
            <person name="Kagawa T.F."/>
            <person name="Liu W."/>
            <person name="Song Y."/>
            <person name="Salvetti E."/>
            <person name="Wrobel A."/>
            <person name="Rasinkangas P."/>
            <person name="Parkhill J."/>
            <person name="Rea M.C."/>
            <person name="O'Sullivan O."/>
            <person name="Ritari J."/>
            <person name="Douillard F.P."/>
            <person name="Paul Ross R."/>
            <person name="Yang R."/>
            <person name="Briner A.E."/>
            <person name="Felis G.E."/>
            <person name="de Vos W.M."/>
            <person name="Barrangou R."/>
            <person name="Klaenhammer T.R."/>
            <person name="Caufield P.W."/>
            <person name="Cui Y."/>
            <person name="Zhang H."/>
            <person name="O'Toole P.W."/>
        </authorList>
    </citation>
    <scope>NUCLEOTIDE SEQUENCE [LARGE SCALE GENOMIC DNA]</scope>
    <source>
        <strain evidence="14 15">DSM 22697</strain>
    </source>
</reference>
<evidence type="ECO:0000256" key="5">
    <source>
        <dbReference type="ARBA" id="ARBA00022723"/>
    </source>
</evidence>
<dbReference type="STRING" id="1423730.FC75_GL001482"/>
<evidence type="ECO:0000256" key="7">
    <source>
        <dbReference type="ARBA" id="ARBA00022777"/>
    </source>
</evidence>
<dbReference type="RefSeq" id="WP_054661600.1">
    <property type="nucleotide sequence ID" value="NZ_AYZJ01000028.1"/>
</dbReference>
<dbReference type="PROSITE" id="PS50146">
    <property type="entry name" value="DAGK"/>
    <property type="match status" value="1"/>
</dbReference>
<dbReference type="PANTHER" id="PTHR12358:SF106">
    <property type="entry name" value="LIPID KINASE YEGS"/>
    <property type="match status" value="1"/>
</dbReference>
<comment type="similarity">
    <text evidence="2">Belongs to the diacylglycerol/lipid kinase family.</text>
</comment>
<name>A0A0R2F4A1_9LACO</name>
<dbReference type="Pfam" id="PF00781">
    <property type="entry name" value="DAGK_cat"/>
    <property type="match status" value="1"/>
</dbReference>
<evidence type="ECO:0000256" key="12">
    <source>
        <dbReference type="ARBA" id="ARBA00023264"/>
    </source>
</evidence>
<dbReference type="SMART" id="SM00046">
    <property type="entry name" value="DAGKc"/>
    <property type="match status" value="1"/>
</dbReference>
<dbReference type="GO" id="GO:0046872">
    <property type="term" value="F:metal ion binding"/>
    <property type="evidence" value="ECO:0007669"/>
    <property type="project" value="UniProtKB-KW"/>
</dbReference>
<keyword evidence="11" id="KW-0594">Phospholipid biosynthesis</keyword>
<dbReference type="InterPro" id="IPR005218">
    <property type="entry name" value="Diacylglycerol/lipid_kinase"/>
</dbReference>
<keyword evidence="7 14" id="KW-0418">Kinase</keyword>
<evidence type="ECO:0000256" key="4">
    <source>
        <dbReference type="ARBA" id="ARBA00022679"/>
    </source>
</evidence>
<keyword evidence="12" id="KW-1208">Phospholipid metabolism</keyword>
<dbReference type="GO" id="GO:0004143">
    <property type="term" value="F:ATP-dependent diacylglycerol kinase activity"/>
    <property type="evidence" value="ECO:0007669"/>
    <property type="project" value="TreeGrafter"/>
</dbReference>
<keyword evidence="8" id="KW-0067">ATP-binding</keyword>
<gene>
    <name evidence="14" type="ORF">FC75_GL001482</name>
</gene>
<sequence length="315" mass="33749">MTSYTLIYNPEAGRKGGSAVAEHMANRIKAAGHAATLQPTKAPGDATDLAYHAQSDVVVAIGGDGTINQVAGGLVKRRNPPRLGIIPQGTVNNLAKVLRIPLMPDLALVNLLEGTPHDLDIGIVNDRVMISTLTLGVLANAAVSVSQKDKQRFGPIVYLTRGLNSLSRNQHWHLKITGKNTTWEQNTSFLLVTMTNSVGGFRNFAPQAKPDDGLFHVFVAPKPSLSGFLLMLPYFLTGNFAKLPGMTYFAADRLMIETEPANPKLKSRIDGDPSVGLPLHMQVISGKVQVLTKPVEPLGEKLGKLAQATATTPKP</sequence>
<evidence type="ECO:0000256" key="2">
    <source>
        <dbReference type="ARBA" id="ARBA00005983"/>
    </source>
</evidence>
<evidence type="ECO:0000313" key="15">
    <source>
        <dbReference type="Proteomes" id="UP000050865"/>
    </source>
</evidence>
<keyword evidence="3" id="KW-0444">Lipid biosynthesis</keyword>
<proteinExistence type="inferred from homology"/>
<accession>A0A0R2F4A1</accession>
<dbReference type="GO" id="GO:0008654">
    <property type="term" value="P:phospholipid biosynthetic process"/>
    <property type="evidence" value="ECO:0007669"/>
    <property type="project" value="UniProtKB-KW"/>
</dbReference>
<evidence type="ECO:0000256" key="11">
    <source>
        <dbReference type="ARBA" id="ARBA00023209"/>
    </source>
</evidence>
<dbReference type="NCBIfam" id="TIGR00147">
    <property type="entry name" value="YegS/Rv2252/BmrU family lipid kinase"/>
    <property type="match status" value="1"/>
</dbReference>
<dbReference type="Pfam" id="PF19279">
    <property type="entry name" value="YegS_C"/>
    <property type="match status" value="1"/>
</dbReference>
<evidence type="ECO:0000256" key="1">
    <source>
        <dbReference type="ARBA" id="ARBA00001946"/>
    </source>
</evidence>
<comment type="cofactor">
    <cofactor evidence="1">
        <name>Mg(2+)</name>
        <dbReference type="ChEBI" id="CHEBI:18420"/>
    </cofactor>
</comment>
<dbReference type="InterPro" id="IPR001206">
    <property type="entry name" value="Diacylglycerol_kinase_cat_dom"/>
</dbReference>
<keyword evidence="15" id="KW-1185">Reference proteome</keyword>
<comment type="caution">
    <text evidence="14">The sequence shown here is derived from an EMBL/GenBank/DDBJ whole genome shotgun (WGS) entry which is preliminary data.</text>
</comment>
<evidence type="ECO:0000259" key="13">
    <source>
        <dbReference type="PROSITE" id="PS50146"/>
    </source>
</evidence>
<keyword evidence="10" id="KW-0443">Lipid metabolism</keyword>
<dbReference type="InterPro" id="IPR017438">
    <property type="entry name" value="ATP-NAD_kinase_N"/>
</dbReference>
<evidence type="ECO:0000256" key="3">
    <source>
        <dbReference type="ARBA" id="ARBA00022516"/>
    </source>
</evidence>
<dbReference type="InterPro" id="IPR016064">
    <property type="entry name" value="NAD/diacylglycerol_kinase_sf"/>
</dbReference>
<dbReference type="Gene3D" id="3.40.50.10330">
    <property type="entry name" value="Probable inorganic polyphosphate/atp-NAD kinase, domain 1"/>
    <property type="match status" value="1"/>
</dbReference>
<evidence type="ECO:0000313" key="14">
    <source>
        <dbReference type="EMBL" id="KRN23282.1"/>
    </source>
</evidence>
<evidence type="ECO:0000256" key="8">
    <source>
        <dbReference type="ARBA" id="ARBA00022840"/>
    </source>
</evidence>
<keyword evidence="6" id="KW-0547">Nucleotide-binding</keyword>
<dbReference type="Proteomes" id="UP000050865">
    <property type="component" value="Unassembled WGS sequence"/>
</dbReference>
<evidence type="ECO:0000256" key="6">
    <source>
        <dbReference type="ARBA" id="ARBA00022741"/>
    </source>
</evidence>
<organism evidence="14 15">
    <name type="scientific">Lacticaseibacillus camelliae DSM 22697 = JCM 13995</name>
    <dbReference type="NCBI Taxonomy" id="1423730"/>
    <lineage>
        <taxon>Bacteria</taxon>
        <taxon>Bacillati</taxon>
        <taxon>Bacillota</taxon>
        <taxon>Bacilli</taxon>
        <taxon>Lactobacillales</taxon>
        <taxon>Lactobacillaceae</taxon>
        <taxon>Lacticaseibacillus</taxon>
    </lineage>
</organism>
<keyword evidence="4" id="KW-0808">Transferase</keyword>
<dbReference type="PANTHER" id="PTHR12358">
    <property type="entry name" value="SPHINGOSINE KINASE"/>
    <property type="match status" value="1"/>
</dbReference>
<evidence type="ECO:0000256" key="9">
    <source>
        <dbReference type="ARBA" id="ARBA00022842"/>
    </source>
</evidence>
<dbReference type="PATRIC" id="fig|1423730.4.peg.1554"/>
<dbReference type="GO" id="GO:0005524">
    <property type="term" value="F:ATP binding"/>
    <property type="evidence" value="ECO:0007669"/>
    <property type="project" value="UniProtKB-KW"/>
</dbReference>
<keyword evidence="5" id="KW-0479">Metal-binding</keyword>
<dbReference type="AlphaFoldDB" id="A0A0R2F4A1"/>
<dbReference type="OrthoDB" id="142078at2"/>
<dbReference type="Gene3D" id="2.60.200.40">
    <property type="match status" value="1"/>
</dbReference>
<protein>
    <submittedName>
        <fullName evidence="14">Lipid kinase from diacylglycerol kinase family</fullName>
    </submittedName>
</protein>
<keyword evidence="9" id="KW-0460">Magnesium</keyword>
<dbReference type="InterPro" id="IPR050187">
    <property type="entry name" value="Lipid_Phosphate_FormReg"/>
</dbReference>
<dbReference type="GO" id="GO:0005886">
    <property type="term" value="C:plasma membrane"/>
    <property type="evidence" value="ECO:0007669"/>
    <property type="project" value="TreeGrafter"/>
</dbReference>
<dbReference type="InterPro" id="IPR045540">
    <property type="entry name" value="YegS/DAGK_C"/>
</dbReference>
<evidence type="ECO:0000256" key="10">
    <source>
        <dbReference type="ARBA" id="ARBA00023098"/>
    </source>
</evidence>
<dbReference type="EMBL" id="AYZJ01000028">
    <property type="protein sequence ID" value="KRN23282.1"/>
    <property type="molecule type" value="Genomic_DNA"/>
</dbReference>
<feature type="domain" description="DAGKc" evidence="13">
    <location>
        <begin position="1"/>
        <end position="128"/>
    </location>
</feature>